<evidence type="ECO:0000313" key="3">
    <source>
        <dbReference type="EMBL" id="KAG5674874.1"/>
    </source>
</evidence>
<protein>
    <recommendedName>
        <fullName evidence="2">EGF-like domain-containing protein</fullName>
    </recommendedName>
</protein>
<dbReference type="PROSITE" id="PS00022">
    <property type="entry name" value="EGF_1"/>
    <property type="match status" value="1"/>
</dbReference>
<keyword evidence="4" id="KW-1185">Reference proteome</keyword>
<evidence type="ECO:0000256" key="1">
    <source>
        <dbReference type="PROSITE-ProRule" id="PRU00076"/>
    </source>
</evidence>
<sequence>MIGLIFDVLSSSLTESLPKSIETFDAYLRNKINKIIDIQLDTSNFFALIDKILLSTSKSTSNMNFLKFILAIFILNCIWFATDACNSSSDDKNSLATTESIDSTTRLRIQIFSKEGCTLHDGSPYCLHGADCYKLISRSGPTCVCFGEWRGHRCNILESNYNPEVDKWDEDPA</sequence>
<reference evidence="3" key="1">
    <citation type="submission" date="2021-03" db="EMBL/GenBank/DDBJ databases">
        <title>Chromosome level genome of the anhydrobiotic midge Polypedilum vanderplanki.</title>
        <authorList>
            <person name="Yoshida Y."/>
            <person name="Kikawada T."/>
            <person name="Gusev O."/>
        </authorList>
    </citation>
    <scope>NUCLEOTIDE SEQUENCE</scope>
    <source>
        <strain evidence="3">NIAS01</strain>
        <tissue evidence="3">Whole body or cell culture</tissue>
    </source>
</reference>
<dbReference type="PROSITE" id="PS50026">
    <property type="entry name" value="EGF_3"/>
    <property type="match status" value="1"/>
</dbReference>
<feature type="disulfide bond" evidence="1">
    <location>
        <begin position="126"/>
        <end position="143"/>
    </location>
</feature>
<proteinExistence type="predicted"/>
<evidence type="ECO:0000313" key="4">
    <source>
        <dbReference type="Proteomes" id="UP001107558"/>
    </source>
</evidence>
<evidence type="ECO:0000259" key="2">
    <source>
        <dbReference type="PROSITE" id="PS50026"/>
    </source>
</evidence>
<comment type="caution">
    <text evidence="3">The sequence shown here is derived from an EMBL/GenBank/DDBJ whole genome shotgun (WGS) entry which is preliminary data.</text>
</comment>
<dbReference type="AlphaFoldDB" id="A0A9J6BYQ1"/>
<accession>A0A9J6BYQ1</accession>
<dbReference type="OrthoDB" id="6162427at2759"/>
<dbReference type="SUPFAM" id="SSF57196">
    <property type="entry name" value="EGF/Laminin"/>
    <property type="match status" value="1"/>
</dbReference>
<name>A0A9J6BYQ1_POLVA</name>
<dbReference type="EMBL" id="JADBJN010000002">
    <property type="protein sequence ID" value="KAG5674874.1"/>
    <property type="molecule type" value="Genomic_DNA"/>
</dbReference>
<dbReference type="Gene3D" id="2.10.25.10">
    <property type="entry name" value="Laminin"/>
    <property type="match status" value="1"/>
</dbReference>
<keyword evidence="1" id="KW-1015">Disulfide bond</keyword>
<organism evidence="3 4">
    <name type="scientific">Polypedilum vanderplanki</name>
    <name type="common">Sleeping chironomid midge</name>
    <dbReference type="NCBI Taxonomy" id="319348"/>
    <lineage>
        <taxon>Eukaryota</taxon>
        <taxon>Metazoa</taxon>
        <taxon>Ecdysozoa</taxon>
        <taxon>Arthropoda</taxon>
        <taxon>Hexapoda</taxon>
        <taxon>Insecta</taxon>
        <taxon>Pterygota</taxon>
        <taxon>Neoptera</taxon>
        <taxon>Endopterygota</taxon>
        <taxon>Diptera</taxon>
        <taxon>Nematocera</taxon>
        <taxon>Chironomoidea</taxon>
        <taxon>Chironomidae</taxon>
        <taxon>Chironominae</taxon>
        <taxon>Polypedilum</taxon>
        <taxon>Polypedilum</taxon>
    </lineage>
</organism>
<dbReference type="Proteomes" id="UP001107558">
    <property type="component" value="Chromosome 2"/>
</dbReference>
<keyword evidence="1" id="KW-0245">EGF-like domain</keyword>
<gene>
    <name evidence="3" type="ORF">PVAND_004819</name>
</gene>
<feature type="disulfide bond" evidence="1">
    <location>
        <begin position="145"/>
        <end position="154"/>
    </location>
</feature>
<dbReference type="InterPro" id="IPR000742">
    <property type="entry name" value="EGF"/>
</dbReference>
<feature type="domain" description="EGF-like" evidence="2">
    <location>
        <begin position="113"/>
        <end position="155"/>
    </location>
</feature>
<comment type="caution">
    <text evidence="1">Lacks conserved residue(s) required for the propagation of feature annotation.</text>
</comment>